<reference evidence="2 3" key="1">
    <citation type="submission" date="2020-07" db="EMBL/GenBank/DDBJ databases">
        <title>Sequencing the genomes of 1000 actinobacteria strains.</title>
        <authorList>
            <person name="Klenk H.-P."/>
        </authorList>
    </citation>
    <scope>NUCLEOTIDE SEQUENCE [LARGE SCALE GENOMIC DNA]</scope>
    <source>
        <strain evidence="2 3">DSM 15475</strain>
    </source>
</reference>
<dbReference type="RefSeq" id="WP_246348777.1">
    <property type="nucleotide sequence ID" value="NZ_JACCFY010000001.1"/>
</dbReference>
<protein>
    <submittedName>
        <fullName evidence="2">Uncharacterized protein</fullName>
    </submittedName>
</protein>
<dbReference type="Proteomes" id="UP000535437">
    <property type="component" value="Unassembled WGS sequence"/>
</dbReference>
<feature type="compositionally biased region" description="Acidic residues" evidence="1">
    <location>
        <begin position="9"/>
        <end position="29"/>
    </location>
</feature>
<accession>A0A7Z0KAN9</accession>
<name>A0A7Z0KAN9_9MICC</name>
<gene>
    <name evidence="2" type="ORF">HNR09_001896</name>
</gene>
<evidence type="ECO:0000313" key="3">
    <source>
        <dbReference type="Proteomes" id="UP000535437"/>
    </source>
</evidence>
<keyword evidence="3" id="KW-1185">Reference proteome</keyword>
<evidence type="ECO:0000313" key="2">
    <source>
        <dbReference type="EMBL" id="NYJ78485.1"/>
    </source>
</evidence>
<evidence type="ECO:0000256" key="1">
    <source>
        <dbReference type="SAM" id="MobiDB-lite"/>
    </source>
</evidence>
<dbReference type="EMBL" id="JACCFY010000001">
    <property type="protein sequence ID" value="NYJ78485.1"/>
    <property type="molecule type" value="Genomic_DNA"/>
</dbReference>
<dbReference type="AlphaFoldDB" id="A0A7Z0KAN9"/>
<feature type="region of interest" description="Disordered" evidence="1">
    <location>
        <begin position="1"/>
        <end position="38"/>
    </location>
</feature>
<organism evidence="2 3">
    <name type="scientific">Nesterenkonia xinjiangensis</name>
    <dbReference type="NCBI Taxonomy" id="225327"/>
    <lineage>
        <taxon>Bacteria</taxon>
        <taxon>Bacillati</taxon>
        <taxon>Actinomycetota</taxon>
        <taxon>Actinomycetes</taxon>
        <taxon>Micrococcales</taxon>
        <taxon>Micrococcaceae</taxon>
        <taxon>Nesterenkonia</taxon>
    </lineage>
</organism>
<proteinExistence type="predicted"/>
<comment type="caution">
    <text evidence="2">The sequence shown here is derived from an EMBL/GenBank/DDBJ whole genome shotgun (WGS) entry which is preliminary data.</text>
</comment>
<sequence length="46" mass="5102">MVRYVPATDELDEPELDPEFDDPEFDPEFDPVSPAGTEGWVGVMCG</sequence>